<feature type="domain" description="NlpC/P60" evidence="5">
    <location>
        <begin position="328"/>
        <end position="448"/>
    </location>
</feature>
<gene>
    <name evidence="6" type="ORF">JP39_06750</name>
</gene>
<dbReference type="InterPro" id="IPR000064">
    <property type="entry name" value="NLP_P60_dom"/>
</dbReference>
<dbReference type="SUPFAM" id="SSF54001">
    <property type="entry name" value="Cysteine proteinases"/>
    <property type="match status" value="1"/>
</dbReference>
<keyword evidence="3 6" id="KW-0378">Hydrolase</keyword>
<dbReference type="GO" id="GO:0008234">
    <property type="term" value="F:cysteine-type peptidase activity"/>
    <property type="evidence" value="ECO:0007669"/>
    <property type="project" value="UniProtKB-KW"/>
</dbReference>
<proteinExistence type="inferred from homology"/>
<dbReference type="Proteomes" id="UP000061546">
    <property type="component" value="Chromosome"/>
</dbReference>
<organism evidence="6 7">
    <name type="scientific">Companilactobacillus heilongjiangensis</name>
    <dbReference type="NCBI Taxonomy" id="1074467"/>
    <lineage>
        <taxon>Bacteria</taxon>
        <taxon>Bacillati</taxon>
        <taxon>Bacillota</taxon>
        <taxon>Bacilli</taxon>
        <taxon>Lactobacillales</taxon>
        <taxon>Lactobacillaceae</taxon>
        <taxon>Companilactobacillus</taxon>
    </lineage>
</organism>
<keyword evidence="2" id="KW-0645">Protease</keyword>
<reference evidence="6 7" key="1">
    <citation type="submission" date="2015-08" db="EMBL/GenBank/DDBJ databases">
        <title>Genomic sequence of Lactobacillus heilongjiangensis DSM 28069, isolated from Chinese traditional pickle.</title>
        <authorList>
            <person name="Jiang X."/>
            <person name="Zheng B."/>
            <person name="Cheng H."/>
        </authorList>
    </citation>
    <scope>NUCLEOTIDE SEQUENCE [LARGE SCALE GENOMIC DNA]</scope>
    <source>
        <strain evidence="6 7">DSM 28069</strain>
    </source>
</reference>
<evidence type="ECO:0000259" key="5">
    <source>
        <dbReference type="PROSITE" id="PS51935"/>
    </source>
</evidence>
<dbReference type="RefSeq" id="WP_041499677.1">
    <property type="nucleotide sequence ID" value="NZ_BJDV01000001.1"/>
</dbReference>
<dbReference type="InterPro" id="IPR024968">
    <property type="entry name" value="SlpA_C_lactobacillus"/>
</dbReference>
<keyword evidence="7" id="KW-1185">Reference proteome</keyword>
<keyword evidence="4" id="KW-0788">Thiol protease</keyword>
<protein>
    <submittedName>
        <fullName evidence="6">Cell wall-associated glycoside hydrolase (NLP/P60 protein)</fullName>
    </submittedName>
</protein>
<evidence type="ECO:0000256" key="2">
    <source>
        <dbReference type="ARBA" id="ARBA00022670"/>
    </source>
</evidence>
<dbReference type="Pfam" id="PF00877">
    <property type="entry name" value="NLPC_P60"/>
    <property type="match status" value="1"/>
</dbReference>
<evidence type="ECO:0000256" key="1">
    <source>
        <dbReference type="ARBA" id="ARBA00007074"/>
    </source>
</evidence>
<evidence type="ECO:0000313" key="7">
    <source>
        <dbReference type="Proteomes" id="UP000061546"/>
    </source>
</evidence>
<evidence type="ECO:0000256" key="3">
    <source>
        <dbReference type="ARBA" id="ARBA00022801"/>
    </source>
</evidence>
<dbReference type="PANTHER" id="PTHR47359:SF3">
    <property type="entry name" value="NLP_P60 DOMAIN-CONTAINING PROTEIN-RELATED"/>
    <property type="match status" value="1"/>
</dbReference>
<dbReference type="OrthoDB" id="1654978at2"/>
<accession>A0A0K2LCR3</accession>
<dbReference type="InterPro" id="IPR051794">
    <property type="entry name" value="PG_Endopeptidase_C40"/>
</dbReference>
<dbReference type="GO" id="GO:0006508">
    <property type="term" value="P:proteolysis"/>
    <property type="evidence" value="ECO:0007669"/>
    <property type="project" value="UniProtKB-KW"/>
</dbReference>
<dbReference type="PROSITE" id="PS51935">
    <property type="entry name" value="NLPC_P60"/>
    <property type="match status" value="1"/>
</dbReference>
<dbReference type="Pfam" id="PF03217">
    <property type="entry name" value="SlpA"/>
    <property type="match status" value="1"/>
</dbReference>
<comment type="similarity">
    <text evidence="1">Belongs to the peptidase C40 family.</text>
</comment>
<dbReference type="AlphaFoldDB" id="A0A0K2LCR3"/>
<evidence type="ECO:0000256" key="4">
    <source>
        <dbReference type="ARBA" id="ARBA00022807"/>
    </source>
</evidence>
<evidence type="ECO:0000313" key="6">
    <source>
        <dbReference type="EMBL" id="ALB29086.1"/>
    </source>
</evidence>
<dbReference type="PANTHER" id="PTHR47359">
    <property type="entry name" value="PEPTIDOGLYCAN DL-ENDOPEPTIDASE CWLO"/>
    <property type="match status" value="1"/>
</dbReference>
<sequence>MSKKVITAFLIAAGMTGGLILNSSQLNVKAASKGIVNTTKMTFLYNEQGKLVKDRALAPKTAWVYDQQIQIGDQGSFYRVATHEFVKTSDVSVQHGKTENGIVRTGSNGALMYGYDAGNYKATGTKLAAHSAWQYSKVDNANGKTWYQVNADGWINSDDASTSNFINNSGVAKISYAPASGINLWTGYGTHKVASGQKLTNGSEWNFSQKVIDANGDAWYMLGNNQWIEGTYTKITNQVFDTSAAQNWDPNFAVVKVNQKASVYNDSNYKSGVKESSAAGTLLQVASTEQTGNVIWYELSNGGWIPSTVVTEMTNYRSPVALNGKTKQQTIDAVVSAAKQQLGKPYIWNAKGPAGFDCSGLMQYVFRQATGQNIGSWTVPQETAGTKVSINQLQRGDLVFWGPSGASYHVALYLGNNQYLNALRPGTNVKIDRISSSFRPSFGVRVFK</sequence>
<dbReference type="Gene3D" id="3.90.1720.10">
    <property type="entry name" value="endopeptidase domain like (from Nostoc punctiforme)"/>
    <property type="match status" value="1"/>
</dbReference>
<dbReference type="EMBL" id="CP012559">
    <property type="protein sequence ID" value="ALB29086.1"/>
    <property type="molecule type" value="Genomic_DNA"/>
</dbReference>
<dbReference type="STRING" id="1074467.JP39_06750"/>
<dbReference type="KEGG" id="lhi:JP39_06750"/>
<name>A0A0K2LCR3_9LACO</name>
<dbReference type="InterPro" id="IPR038765">
    <property type="entry name" value="Papain-like_cys_pep_sf"/>
</dbReference>